<feature type="region of interest" description="Disordered" evidence="1">
    <location>
        <begin position="929"/>
        <end position="983"/>
    </location>
</feature>
<protein>
    <submittedName>
        <fullName evidence="2">Uncharacterized protein</fullName>
    </submittedName>
</protein>
<organism evidence="2 3">
    <name type="scientific">Dermatophagoides pteronyssinus</name>
    <name type="common">European house dust mite</name>
    <dbReference type="NCBI Taxonomy" id="6956"/>
    <lineage>
        <taxon>Eukaryota</taxon>
        <taxon>Metazoa</taxon>
        <taxon>Ecdysozoa</taxon>
        <taxon>Arthropoda</taxon>
        <taxon>Chelicerata</taxon>
        <taxon>Arachnida</taxon>
        <taxon>Acari</taxon>
        <taxon>Acariformes</taxon>
        <taxon>Sarcoptiformes</taxon>
        <taxon>Astigmata</taxon>
        <taxon>Psoroptidia</taxon>
        <taxon>Analgoidea</taxon>
        <taxon>Pyroglyphidae</taxon>
        <taxon>Dermatophagoidinae</taxon>
        <taxon>Dermatophagoides</taxon>
    </lineage>
</organism>
<gene>
    <name evidence="2" type="ORF">DERP_010906</name>
</gene>
<feature type="compositionally biased region" description="Basic and acidic residues" evidence="1">
    <location>
        <begin position="1434"/>
        <end position="1443"/>
    </location>
</feature>
<evidence type="ECO:0000313" key="3">
    <source>
        <dbReference type="Proteomes" id="UP000887458"/>
    </source>
</evidence>
<evidence type="ECO:0000313" key="2">
    <source>
        <dbReference type="EMBL" id="KAH9426338.1"/>
    </source>
</evidence>
<keyword evidence="3" id="KW-1185">Reference proteome</keyword>
<feature type="compositionally biased region" description="Acidic residues" evidence="1">
    <location>
        <begin position="958"/>
        <end position="968"/>
    </location>
</feature>
<reference evidence="2 3" key="1">
    <citation type="journal article" date="2018" name="J. Allergy Clin. Immunol.">
        <title>High-quality assembly of Dermatophagoides pteronyssinus genome and transcriptome reveals a wide range of novel allergens.</title>
        <authorList>
            <person name="Liu X.Y."/>
            <person name="Yang K.Y."/>
            <person name="Wang M.Q."/>
            <person name="Kwok J.S."/>
            <person name="Zeng X."/>
            <person name="Yang Z."/>
            <person name="Xiao X.J."/>
            <person name="Lau C.P."/>
            <person name="Li Y."/>
            <person name="Huang Z.M."/>
            <person name="Ba J.G."/>
            <person name="Yim A.K."/>
            <person name="Ouyang C.Y."/>
            <person name="Ngai S.M."/>
            <person name="Chan T.F."/>
            <person name="Leung E.L."/>
            <person name="Liu L."/>
            <person name="Liu Z.G."/>
            <person name="Tsui S.K."/>
        </authorList>
    </citation>
    <scope>NUCLEOTIDE SEQUENCE [LARGE SCALE GENOMIC DNA]</scope>
    <source>
        <strain evidence="2">Derp</strain>
    </source>
</reference>
<feature type="compositionally biased region" description="Basic residues" evidence="1">
    <location>
        <begin position="1209"/>
        <end position="1218"/>
    </location>
</feature>
<evidence type="ECO:0000256" key="1">
    <source>
        <dbReference type="SAM" id="MobiDB-lite"/>
    </source>
</evidence>
<feature type="region of interest" description="Disordered" evidence="1">
    <location>
        <begin position="316"/>
        <end position="357"/>
    </location>
</feature>
<feature type="compositionally biased region" description="Low complexity" evidence="1">
    <location>
        <begin position="946"/>
        <end position="957"/>
    </location>
</feature>
<feature type="compositionally biased region" description="Polar residues" evidence="1">
    <location>
        <begin position="971"/>
        <end position="983"/>
    </location>
</feature>
<sequence>SYLVDQNHFYLDDDQQMFHVQQTQPKHKRRKNSDNNNNLTLMLTKVLIMMNNRTNHCDDHHDDNRINKLNFLPRKLSSDDNDLRPYYPKTFQSLPTSSNLRFASSASSSAAAALVSPTSWTSSTTRSSRPYYQRKFFRPFHTLQTGRNSLKSSNKDNIFAASEQSIIQRSAHQHSNHSTKQSILSINNTAIPFESFEDSFIIRSIDDDHDDQDSIDYNDDNDDEMDQESDDQMIKMNRLKSESSILSIRLIDRIRSYPFDNNDMELNHCDQLISYDLKLNQTSSSSLRPIMEQRIVIETEHLELYLRIYSSSSSASTNHHQKSFVPDSSSSSLNESMTNVDNGNGNNDGNGNDIVNGDGNCRQMLQTQLLSTKSSIFDLSTNTFNVSCHLVYGPQFQCVLFTFTTHHFSSIFRHSTMYQKEQFCGMTVLKFNLLDDRCQLSLTVKQIPLFSNKNIGQQRSSIRNGQFYQSISSSIWEILHDTLPTIMINETSTTNEQSSSNNPGSNINCIRMCQTKPHTSSSSSNHYNERIMNRKNRYKLNRNQLELYPELMVIENIRPKCIIHLDNHNIMNSSSNLNTNQAAAAANNHYSLASSMMTGNNGGQSISSSLSSSSSGQSQINIADIGTKKTCIESSKHVLTHNGLIINHPTLKLILTRPKNQEFEPMEKETLEPLEFYLKLESKNLASNAQYFDLVLKGGGGGHHHIPVSRFIDYLCNLNMEKLNIFLINFLTNRAATTATDMIPPVLKTLVAMQNSANHRNERRQLMATREWTFTNENNPQKLLHDFIQDNNFHINGTQCLQILFQSKNVSMLHNLDRTSSTTATIKPLPSQSNSIQEQFNRYYENFVQFQQQQLRQRLINMTFIYSGELLLKIKQIYVDDKPLYVPPPPPPPISPSIRPGSRANKVHFGMGFHRKTSTTTTKQLDLNKKTNSTNRIVEKRKSDESLSSSTTTLSTTETEDKEDEEVEYLGSSSQNARTTTTIRPLKPHRTQIIHDTTIIKQQQQQIDKMADDQQSVRPIHQDDVFMLNNKDYNNGHPLSSGSSHDSYRSGQQQSSPHAFVVQTNQQSMIMDGHQQEQKEHQQQQQQQTMIDVPDNETLVKTEITTMVPTSLITITEEPTIKEDDSSSVNQNQVSSPSLSVGITGDGNKQTLNLPEVNENQRPTITTSSKTNQSEKIETPKPIVVDYNEEWELIQPISPTPVNKIGGGGRHRQRRRSSLRPMANGRYSTLSLAANDQNDETNEDLSTTNDSGESLDRKYSLRGDENEEEKYFIYKVKDVNLVPKKECVGKVIVPRDMFGDRGHNITLEEFRKLIRQSSDEMLREAARQRFKYLAESYHLVASTQESDTPVRQIYPTQGVFIKLDNEPYPWRREIDTSWTAKLQAEYERKFGPIPLSSSRQQRKQSSVNQAQLGRLSRIQEEENKDRNWEEEEKEDNRNVWDPKRIIQQAQQRRRSSINRVAPLSMKVYDNKINPRTSAFQTTINNRPMGKYDWFQSQPTFISTSTFDYRFGQQQQLQRRKQSMAKIRHKGERKLILV</sequence>
<feature type="region of interest" description="Disordered" evidence="1">
    <location>
        <begin position="1393"/>
        <end position="1443"/>
    </location>
</feature>
<feature type="compositionally biased region" description="Low complexity" evidence="1">
    <location>
        <begin position="339"/>
        <end position="357"/>
    </location>
</feature>
<feature type="region of interest" description="Disordered" evidence="1">
    <location>
        <begin position="1030"/>
        <end position="1057"/>
    </location>
</feature>
<reference evidence="2 3" key="2">
    <citation type="journal article" date="2022" name="Mol. Biol. Evol.">
        <title>Comparative Genomics Reveals Insights into the Divergent Evolution of Astigmatic Mites and Household Pest Adaptations.</title>
        <authorList>
            <person name="Xiong Q."/>
            <person name="Wan A.T."/>
            <person name="Liu X."/>
            <person name="Fung C.S."/>
            <person name="Xiao X."/>
            <person name="Malainual N."/>
            <person name="Hou J."/>
            <person name="Wang L."/>
            <person name="Wang M."/>
            <person name="Yang K.Y."/>
            <person name="Cui Y."/>
            <person name="Leung E.L."/>
            <person name="Nong W."/>
            <person name="Shin S.K."/>
            <person name="Au S.W."/>
            <person name="Jeong K.Y."/>
            <person name="Chew F.T."/>
            <person name="Hui J.H."/>
            <person name="Leung T.F."/>
            <person name="Tungtrongchitr A."/>
            <person name="Zhong N."/>
            <person name="Liu Z."/>
            <person name="Tsui S.K."/>
        </authorList>
    </citation>
    <scope>NUCLEOTIDE SEQUENCE [LARGE SCALE GENOMIC DNA]</scope>
    <source>
        <strain evidence="2">Derp</strain>
    </source>
</reference>
<dbReference type="Proteomes" id="UP000887458">
    <property type="component" value="Unassembled WGS sequence"/>
</dbReference>
<feature type="region of interest" description="Disordered" evidence="1">
    <location>
        <begin position="1121"/>
        <end position="1154"/>
    </location>
</feature>
<dbReference type="EMBL" id="NJHN03000011">
    <property type="protein sequence ID" value="KAH9426338.1"/>
    <property type="molecule type" value="Genomic_DNA"/>
</dbReference>
<comment type="caution">
    <text evidence="2">The sequence shown here is derived from an EMBL/GenBank/DDBJ whole genome shotgun (WGS) entry which is preliminary data.</text>
</comment>
<feature type="non-terminal residue" evidence="2">
    <location>
        <position position="1"/>
    </location>
</feature>
<feature type="compositionally biased region" description="Basic and acidic residues" evidence="1">
    <location>
        <begin position="1417"/>
        <end position="1427"/>
    </location>
</feature>
<name>A0ABQ8JUR8_DERPT</name>
<feature type="compositionally biased region" description="Low complexity" evidence="1">
    <location>
        <begin position="1396"/>
        <end position="1406"/>
    </location>
</feature>
<proteinExistence type="predicted"/>
<feature type="region of interest" description="Disordered" evidence="1">
    <location>
        <begin position="1198"/>
        <end position="1257"/>
    </location>
</feature>
<feature type="compositionally biased region" description="Polar residues" evidence="1">
    <location>
        <begin position="1226"/>
        <end position="1236"/>
    </location>
</feature>
<accession>A0ABQ8JUR8</accession>
<feature type="compositionally biased region" description="Low complexity" evidence="1">
    <location>
        <begin position="1127"/>
        <end position="1141"/>
    </location>
</feature>
<feature type="region of interest" description="Disordered" evidence="1">
    <location>
        <begin position="207"/>
        <end position="227"/>
    </location>
</feature>